<dbReference type="KEGG" id="kst:KSMBR1_1650"/>
<dbReference type="GO" id="GO:0005507">
    <property type="term" value="F:copper ion binding"/>
    <property type="evidence" value="ECO:0007669"/>
    <property type="project" value="TreeGrafter"/>
</dbReference>
<keyword evidence="2" id="KW-0472">Membrane</keyword>
<accession>A0A2C9CE41</accession>
<dbReference type="PANTHER" id="PTHR43520">
    <property type="entry name" value="ATP7, ISOFORM B"/>
    <property type="match status" value="1"/>
</dbReference>
<dbReference type="EMBL" id="LT934425">
    <property type="protein sequence ID" value="SOH04149.1"/>
    <property type="molecule type" value="Genomic_DNA"/>
</dbReference>
<feature type="transmembrane region" description="Helical" evidence="2">
    <location>
        <begin position="62"/>
        <end position="81"/>
    </location>
</feature>
<dbReference type="GO" id="GO:0016020">
    <property type="term" value="C:membrane"/>
    <property type="evidence" value="ECO:0007669"/>
    <property type="project" value="InterPro"/>
</dbReference>
<keyword evidence="2" id="KW-1133">Transmembrane helix</keyword>
<evidence type="ECO:0000313" key="3">
    <source>
        <dbReference type="EMBL" id="SOH04149.1"/>
    </source>
</evidence>
<dbReference type="GO" id="GO:0055070">
    <property type="term" value="P:copper ion homeostasis"/>
    <property type="evidence" value="ECO:0007669"/>
    <property type="project" value="TreeGrafter"/>
</dbReference>
<keyword evidence="1" id="KW-1278">Translocase</keyword>
<dbReference type="SUPFAM" id="SSF56784">
    <property type="entry name" value="HAD-like"/>
    <property type="match status" value="1"/>
</dbReference>
<dbReference type="InterPro" id="IPR036412">
    <property type="entry name" value="HAD-like_sf"/>
</dbReference>
<dbReference type="Proteomes" id="UP000221734">
    <property type="component" value="Chromosome Kuenenia_stuttgartiensis_MBR1"/>
</dbReference>
<feature type="transmembrane region" description="Helical" evidence="2">
    <location>
        <begin position="87"/>
        <end position="107"/>
    </location>
</feature>
<proteinExistence type="predicted"/>
<sequence>MVGDGVNDALAMSSGSIGIAVLGSIEASLVAADIYSTKEGVSPVLDLILLSKNTLSIIKRNLVISFLYNFAGGIAALFGGISPLVAAILMPVSSLVILLSTVTGTRFTRKFNK</sequence>
<dbReference type="InterPro" id="IPR001757">
    <property type="entry name" value="P_typ_ATPase"/>
</dbReference>
<dbReference type="GO" id="GO:0005524">
    <property type="term" value="F:ATP binding"/>
    <property type="evidence" value="ECO:0007669"/>
    <property type="project" value="InterPro"/>
</dbReference>
<evidence type="ECO:0000256" key="1">
    <source>
        <dbReference type="ARBA" id="ARBA00022967"/>
    </source>
</evidence>
<reference evidence="4" key="1">
    <citation type="submission" date="2017-10" db="EMBL/GenBank/DDBJ databases">
        <authorList>
            <person name="Frank J."/>
        </authorList>
    </citation>
    <scope>NUCLEOTIDE SEQUENCE [LARGE SCALE GENOMIC DNA]</scope>
</reference>
<dbReference type="GO" id="GO:0043682">
    <property type="term" value="F:P-type divalent copper transporter activity"/>
    <property type="evidence" value="ECO:0007669"/>
    <property type="project" value="TreeGrafter"/>
</dbReference>
<organism evidence="3 4">
    <name type="scientific">Kuenenia stuttgartiensis</name>
    <dbReference type="NCBI Taxonomy" id="174633"/>
    <lineage>
        <taxon>Bacteria</taxon>
        <taxon>Pseudomonadati</taxon>
        <taxon>Planctomycetota</taxon>
        <taxon>Candidatus Brocadiia</taxon>
        <taxon>Candidatus Brocadiales</taxon>
        <taxon>Candidatus Brocadiaceae</taxon>
        <taxon>Candidatus Kuenenia</taxon>
    </lineage>
</organism>
<evidence type="ECO:0000256" key="2">
    <source>
        <dbReference type="SAM" id="Phobius"/>
    </source>
</evidence>
<dbReference type="GO" id="GO:0016887">
    <property type="term" value="F:ATP hydrolysis activity"/>
    <property type="evidence" value="ECO:0007669"/>
    <property type="project" value="InterPro"/>
</dbReference>
<dbReference type="PRINTS" id="PR00120">
    <property type="entry name" value="HATPASE"/>
</dbReference>
<dbReference type="PANTHER" id="PTHR43520:SF8">
    <property type="entry name" value="P-TYPE CU(+) TRANSPORTER"/>
    <property type="match status" value="1"/>
</dbReference>
<keyword evidence="4" id="KW-1185">Reference proteome</keyword>
<gene>
    <name evidence="3" type="primary">copA_2</name>
    <name evidence="3" type="ORF">KSMBR1_1650</name>
</gene>
<dbReference type="RefSeq" id="WP_099324881.1">
    <property type="nucleotide sequence ID" value="NZ_LT934425.1"/>
</dbReference>
<protein>
    <submittedName>
        <fullName evidence="3">Uncharacterized protein</fullName>
    </submittedName>
</protein>
<dbReference type="OrthoDB" id="211392at2"/>
<evidence type="ECO:0000313" key="4">
    <source>
        <dbReference type="Proteomes" id="UP000221734"/>
    </source>
</evidence>
<dbReference type="InterPro" id="IPR023214">
    <property type="entry name" value="HAD_sf"/>
</dbReference>
<dbReference type="AlphaFoldDB" id="A0A2C9CE41"/>
<dbReference type="Gene3D" id="3.40.50.1000">
    <property type="entry name" value="HAD superfamily/HAD-like"/>
    <property type="match status" value="1"/>
</dbReference>
<keyword evidence="2" id="KW-0812">Transmembrane</keyword>
<name>A0A2C9CE41_KUEST</name>